<dbReference type="EMBL" id="SGWX01000001">
    <property type="protein sequence ID" value="RZS62651.1"/>
    <property type="molecule type" value="Genomic_DNA"/>
</dbReference>
<gene>
    <name evidence="2" type="ORF">EV386_2995</name>
</gene>
<evidence type="ECO:0000313" key="2">
    <source>
        <dbReference type="EMBL" id="RZS62651.1"/>
    </source>
</evidence>
<organism evidence="2 3">
    <name type="scientific">Xylanimonas ulmi</name>
    <dbReference type="NCBI Taxonomy" id="228973"/>
    <lineage>
        <taxon>Bacteria</taxon>
        <taxon>Bacillati</taxon>
        <taxon>Actinomycetota</taxon>
        <taxon>Actinomycetes</taxon>
        <taxon>Micrococcales</taxon>
        <taxon>Promicromonosporaceae</taxon>
        <taxon>Xylanimonas</taxon>
    </lineage>
</organism>
<reference evidence="2 3" key="1">
    <citation type="submission" date="2019-02" db="EMBL/GenBank/DDBJ databases">
        <title>Sequencing the genomes of 1000 actinobacteria strains.</title>
        <authorList>
            <person name="Klenk H.-P."/>
        </authorList>
    </citation>
    <scope>NUCLEOTIDE SEQUENCE [LARGE SCALE GENOMIC DNA]</scope>
    <source>
        <strain evidence="2 3">DSM 16932</strain>
    </source>
</reference>
<evidence type="ECO:0000313" key="3">
    <source>
        <dbReference type="Proteomes" id="UP000293852"/>
    </source>
</evidence>
<proteinExistence type="predicted"/>
<feature type="compositionally biased region" description="Gly residues" evidence="1">
    <location>
        <begin position="200"/>
        <end position="210"/>
    </location>
</feature>
<name>A0A4Q7M5E5_9MICO</name>
<feature type="region of interest" description="Disordered" evidence="1">
    <location>
        <begin position="198"/>
        <end position="222"/>
    </location>
</feature>
<dbReference type="AlphaFoldDB" id="A0A4Q7M5E5"/>
<keyword evidence="3" id="KW-1185">Reference proteome</keyword>
<dbReference type="Proteomes" id="UP000293852">
    <property type="component" value="Unassembled WGS sequence"/>
</dbReference>
<evidence type="ECO:0000256" key="1">
    <source>
        <dbReference type="SAM" id="MobiDB-lite"/>
    </source>
</evidence>
<comment type="caution">
    <text evidence="2">The sequence shown here is derived from an EMBL/GenBank/DDBJ whole genome shotgun (WGS) entry which is preliminary data.</text>
</comment>
<protein>
    <submittedName>
        <fullName evidence="2">Uncharacterized protein</fullName>
    </submittedName>
</protein>
<sequence>MRAASPDRVDAAGAAWRRGGLETIARSSVGASLTRAHIEDLLDQAEGAAQASFAELTRVLGLRAPEDYVREFALRVEEVGQAWPLPYFALYDGDARVIELNTTLIAEVESHLRAMGREDLVGEGLLRQVAVAHELHHHLCRIPGQPRSLVRRWRERSTAKVRELLEELAAERFSQLLVGIGHAPQDYVQAAAQWVRTRGEGGTSAGGAAGGPPHSGLMWPRP</sequence>
<accession>A0A4Q7M5E5</accession>